<evidence type="ECO:0000256" key="9">
    <source>
        <dbReference type="PROSITE-ProRule" id="PRU01091"/>
    </source>
</evidence>
<dbReference type="Pfam" id="PF00072">
    <property type="entry name" value="Response_reg"/>
    <property type="match status" value="1"/>
</dbReference>
<dbReference type="SMART" id="SM00448">
    <property type="entry name" value="REC"/>
    <property type="match status" value="1"/>
</dbReference>
<organism evidence="13 15">
    <name type="scientific">Pseudomonas aeruginosa</name>
    <dbReference type="NCBI Taxonomy" id="287"/>
    <lineage>
        <taxon>Bacteria</taxon>
        <taxon>Pseudomonadati</taxon>
        <taxon>Pseudomonadota</taxon>
        <taxon>Gammaproteobacteria</taxon>
        <taxon>Pseudomonadales</taxon>
        <taxon>Pseudomonadaceae</taxon>
        <taxon>Pseudomonas</taxon>
    </lineage>
</organism>
<dbReference type="GO" id="GO:0032993">
    <property type="term" value="C:protein-DNA complex"/>
    <property type="evidence" value="ECO:0007669"/>
    <property type="project" value="TreeGrafter"/>
</dbReference>
<dbReference type="InterPro" id="IPR001789">
    <property type="entry name" value="Sig_transdc_resp-reg_receiver"/>
</dbReference>
<dbReference type="SMART" id="SM00862">
    <property type="entry name" value="Trans_reg_C"/>
    <property type="match status" value="1"/>
</dbReference>
<dbReference type="Proteomes" id="UP000194857">
    <property type="component" value="Unassembled WGS sequence"/>
</dbReference>
<evidence type="ECO:0000256" key="7">
    <source>
        <dbReference type="ARBA" id="ARBA00023163"/>
    </source>
</evidence>
<dbReference type="eggNOG" id="COG0745">
    <property type="taxonomic scope" value="Bacteria"/>
</dbReference>
<dbReference type="Pfam" id="PF00486">
    <property type="entry name" value="Trans_reg_C"/>
    <property type="match status" value="1"/>
</dbReference>
<evidence type="ECO:0000259" key="11">
    <source>
        <dbReference type="PROSITE" id="PS51755"/>
    </source>
</evidence>
<comment type="caution">
    <text evidence="13">The sequence shown here is derived from an EMBL/GenBank/DDBJ whole genome shotgun (WGS) entry which is preliminary data.</text>
</comment>
<name>A0A0A8RU67_PSEAI</name>
<dbReference type="InterPro" id="IPR001867">
    <property type="entry name" value="OmpR/PhoB-type_DNA-bd"/>
</dbReference>
<gene>
    <name evidence="12" type="ORF">CAZ10_23370</name>
    <name evidence="13" type="ORF">IPC1295_00515</name>
</gene>
<evidence type="ECO:0000313" key="12">
    <source>
        <dbReference type="EMBL" id="OTI58567.1"/>
    </source>
</evidence>
<feature type="domain" description="OmpR/PhoB-type" evidence="11">
    <location>
        <begin position="200"/>
        <end position="301"/>
    </location>
</feature>
<dbReference type="CDD" id="cd00383">
    <property type="entry name" value="trans_reg_C"/>
    <property type="match status" value="1"/>
</dbReference>
<evidence type="ECO:0000313" key="14">
    <source>
        <dbReference type="Proteomes" id="UP000194857"/>
    </source>
</evidence>
<feature type="DNA-binding region" description="OmpR/PhoB-type" evidence="9">
    <location>
        <begin position="200"/>
        <end position="301"/>
    </location>
</feature>
<evidence type="ECO:0000256" key="4">
    <source>
        <dbReference type="ARBA" id="ARBA00023012"/>
    </source>
</evidence>
<keyword evidence="6 9" id="KW-0238">DNA-binding</keyword>
<evidence type="ECO:0000256" key="3">
    <source>
        <dbReference type="ARBA" id="ARBA00022553"/>
    </source>
</evidence>
<comment type="subcellular location">
    <subcellularLocation>
        <location evidence="1">Cytoplasm</location>
    </subcellularLocation>
</comment>
<feature type="domain" description="Response regulatory" evidence="10">
    <location>
        <begin position="79"/>
        <end position="192"/>
    </location>
</feature>
<dbReference type="PANTHER" id="PTHR48111:SF39">
    <property type="entry name" value="TRANSCRIPTIONAL REGULATORY PROTEIN CPXR"/>
    <property type="match status" value="1"/>
</dbReference>
<dbReference type="GO" id="GO:0006355">
    <property type="term" value="P:regulation of DNA-templated transcription"/>
    <property type="evidence" value="ECO:0007669"/>
    <property type="project" value="InterPro"/>
</dbReference>
<evidence type="ECO:0000256" key="6">
    <source>
        <dbReference type="ARBA" id="ARBA00023125"/>
    </source>
</evidence>
<feature type="modified residue" description="4-aspartylphosphate" evidence="8">
    <location>
        <position position="128"/>
    </location>
</feature>
<dbReference type="InterPro" id="IPR036388">
    <property type="entry name" value="WH-like_DNA-bd_sf"/>
</dbReference>
<dbReference type="PROSITE" id="PS51755">
    <property type="entry name" value="OMPR_PHOB"/>
    <property type="match status" value="1"/>
</dbReference>
<protein>
    <submittedName>
        <fullName evidence="13">DNA-binding response regulator</fullName>
    </submittedName>
</protein>
<dbReference type="CDD" id="cd17625">
    <property type="entry name" value="REC_OmpR_DrrD-like"/>
    <property type="match status" value="1"/>
</dbReference>
<evidence type="ECO:0000313" key="15">
    <source>
        <dbReference type="Proteomes" id="UP000284767"/>
    </source>
</evidence>
<reference evidence="12 14" key="1">
    <citation type="submission" date="2017-05" db="EMBL/GenBank/DDBJ databases">
        <authorList>
            <person name="Song R."/>
            <person name="Chenine A.L."/>
            <person name="Ruprecht R.M."/>
        </authorList>
    </citation>
    <scope>NUCLEOTIDE SEQUENCE [LARGE SCALE GENOMIC DNA]</scope>
    <source>
        <strain evidence="12 14">S567_C10_BS</strain>
    </source>
</reference>
<dbReference type="PROSITE" id="PS50110">
    <property type="entry name" value="RESPONSE_REGULATORY"/>
    <property type="match status" value="1"/>
</dbReference>
<dbReference type="GO" id="GO:0005829">
    <property type="term" value="C:cytosol"/>
    <property type="evidence" value="ECO:0007669"/>
    <property type="project" value="TreeGrafter"/>
</dbReference>
<accession>A0A0A8RU67</accession>
<dbReference type="PANTHER" id="PTHR48111">
    <property type="entry name" value="REGULATOR OF RPOS"/>
    <property type="match status" value="1"/>
</dbReference>
<evidence type="ECO:0000256" key="8">
    <source>
        <dbReference type="PROSITE-ProRule" id="PRU00169"/>
    </source>
</evidence>
<dbReference type="InterPro" id="IPR011006">
    <property type="entry name" value="CheY-like_superfamily"/>
</dbReference>
<dbReference type="Gene3D" id="1.10.10.10">
    <property type="entry name" value="Winged helix-like DNA-binding domain superfamily/Winged helix DNA-binding domain"/>
    <property type="match status" value="1"/>
</dbReference>
<dbReference type="InterPro" id="IPR039420">
    <property type="entry name" value="WalR-like"/>
</dbReference>
<sequence length="305" mass="33970">MIVQPSAVAKGWPIATTLLPASCGPADPKPEPKPKQRRLCRKVFPLRARCGALAHCPIPGKNEIFTNVNHSHISIPSPRLLLVEDDPRLREDLDAHFRRRGFRVTVCGDGSHGLEAAGREAFDLVLLDIMLPGLDGLALLESLRREQATPVMLMSALGAEQDRISGFTRGADDYLPKPFSLAELDARTDALLRRVRLDRLPSAQRRDTRLVFDDQAQDVLHQGLPAGLTPSEYRLLATLREHAGEALSKPFLYRSVLHRSYTRLDRGLDVHVCNLRRKLAAVAVRHLQIQAVRGQGYLLVETEHP</sequence>
<dbReference type="Gene3D" id="6.10.250.690">
    <property type="match status" value="1"/>
</dbReference>
<evidence type="ECO:0000259" key="10">
    <source>
        <dbReference type="PROSITE" id="PS50110"/>
    </source>
</evidence>
<dbReference type="AlphaFoldDB" id="A0A0A8RU67"/>
<evidence type="ECO:0000313" key="13">
    <source>
        <dbReference type="EMBL" id="RPM23640.1"/>
    </source>
</evidence>
<proteinExistence type="predicted"/>
<keyword evidence="7" id="KW-0804">Transcription</keyword>
<dbReference type="EMBL" id="NSNE01000001">
    <property type="protein sequence ID" value="RPM23640.1"/>
    <property type="molecule type" value="Genomic_DNA"/>
</dbReference>
<reference evidence="13 15" key="3">
    <citation type="submission" date="2019-01" db="EMBL/GenBank/DDBJ databases">
        <title>The Pseudomonas aeruginosa pan-genome provides new insights on its population structure, horizontal gene transfer and pathogenicity.</title>
        <authorList>
            <person name="Freschi L."/>
            <person name="Vincent A.T."/>
            <person name="Jeukens J."/>
            <person name="Emond-Rheault J.-G."/>
            <person name="Kukavica-Ibrulj I."/>
            <person name="Dupont M.-J."/>
            <person name="Charette S.J."/>
            <person name="Boyle B."/>
            <person name="Levesque R.C."/>
        </authorList>
    </citation>
    <scope>NUCLEOTIDE SEQUENCE [LARGE SCALE GENOMIC DNA]</scope>
    <source>
        <strain evidence="13 15">PA-W36</strain>
    </source>
</reference>
<keyword evidence="3 8" id="KW-0597">Phosphoprotein</keyword>
<dbReference type="SUPFAM" id="SSF52172">
    <property type="entry name" value="CheY-like"/>
    <property type="match status" value="1"/>
</dbReference>
<keyword evidence="5" id="KW-0805">Transcription regulation</keyword>
<dbReference type="SUPFAM" id="SSF46894">
    <property type="entry name" value="C-terminal effector domain of the bipartite response regulators"/>
    <property type="match status" value="1"/>
</dbReference>
<keyword evidence="4" id="KW-0902">Two-component regulatory system</keyword>
<dbReference type="GO" id="GO:0000156">
    <property type="term" value="F:phosphorelay response regulator activity"/>
    <property type="evidence" value="ECO:0007669"/>
    <property type="project" value="TreeGrafter"/>
</dbReference>
<evidence type="ECO:0000256" key="1">
    <source>
        <dbReference type="ARBA" id="ARBA00004496"/>
    </source>
</evidence>
<dbReference type="Proteomes" id="UP000284767">
    <property type="component" value="Unassembled WGS sequence"/>
</dbReference>
<dbReference type="EMBL" id="NFFZ01000013">
    <property type="protein sequence ID" value="OTI58567.1"/>
    <property type="molecule type" value="Genomic_DNA"/>
</dbReference>
<evidence type="ECO:0000256" key="5">
    <source>
        <dbReference type="ARBA" id="ARBA00023015"/>
    </source>
</evidence>
<evidence type="ECO:0000256" key="2">
    <source>
        <dbReference type="ARBA" id="ARBA00022490"/>
    </source>
</evidence>
<dbReference type="GO" id="GO:0000976">
    <property type="term" value="F:transcription cis-regulatory region binding"/>
    <property type="evidence" value="ECO:0007669"/>
    <property type="project" value="TreeGrafter"/>
</dbReference>
<reference evidence="13 15" key="2">
    <citation type="submission" date="2017-08" db="EMBL/GenBank/DDBJ databases">
        <authorList>
            <person name="Feschi L."/>
            <person name="Jeukens J."/>
            <person name="Emond-Rheault J.-G."/>
            <person name="Kukavica-Ibrulj I."/>
            <person name="Boyle B."/>
            <person name="Levesque R.C."/>
        </authorList>
    </citation>
    <scope>NUCLEOTIDE SEQUENCE [LARGE SCALE GENOMIC DNA]</scope>
    <source>
        <strain evidence="13 15">PA-W36</strain>
    </source>
</reference>
<dbReference type="Gene3D" id="3.40.50.2300">
    <property type="match status" value="1"/>
</dbReference>
<dbReference type="InterPro" id="IPR016032">
    <property type="entry name" value="Sig_transdc_resp-reg_C-effctor"/>
</dbReference>
<keyword evidence="2" id="KW-0963">Cytoplasm</keyword>